<dbReference type="Proteomes" id="UP001501565">
    <property type="component" value="Unassembled WGS sequence"/>
</dbReference>
<evidence type="ECO:0000313" key="2">
    <source>
        <dbReference type="Proteomes" id="UP001501565"/>
    </source>
</evidence>
<dbReference type="EMBL" id="BAABBN010000004">
    <property type="protein sequence ID" value="GAA3918984.1"/>
    <property type="molecule type" value="Genomic_DNA"/>
</dbReference>
<gene>
    <name evidence="1" type="ORF">GCM10022277_12890</name>
</gene>
<keyword evidence="2" id="KW-1185">Reference proteome</keyword>
<reference evidence="2" key="1">
    <citation type="journal article" date="2019" name="Int. J. Syst. Evol. Microbiol.">
        <title>The Global Catalogue of Microorganisms (GCM) 10K type strain sequencing project: providing services to taxonomists for standard genome sequencing and annotation.</title>
        <authorList>
            <consortium name="The Broad Institute Genomics Platform"/>
            <consortium name="The Broad Institute Genome Sequencing Center for Infectious Disease"/>
            <person name="Wu L."/>
            <person name="Ma J."/>
        </authorList>
    </citation>
    <scope>NUCLEOTIDE SEQUENCE [LARGE SCALE GENOMIC DNA]</scope>
    <source>
        <strain evidence="2">JCM 17551</strain>
    </source>
</reference>
<evidence type="ECO:0000313" key="1">
    <source>
        <dbReference type="EMBL" id="GAA3918984.1"/>
    </source>
</evidence>
<proteinExistence type="predicted"/>
<comment type="caution">
    <text evidence="1">The sequence shown here is derived from an EMBL/GenBank/DDBJ whole genome shotgun (WGS) entry which is preliminary data.</text>
</comment>
<accession>A0ABP7MBK7</accession>
<dbReference type="PANTHER" id="PTHR42044">
    <property type="entry name" value="DUF676 DOMAIN-CONTAINING PROTEIN-RELATED"/>
    <property type="match status" value="1"/>
</dbReference>
<organism evidence="1 2">
    <name type="scientific">Litoribacillus peritrichatus</name>
    <dbReference type="NCBI Taxonomy" id="718191"/>
    <lineage>
        <taxon>Bacteria</taxon>
        <taxon>Pseudomonadati</taxon>
        <taxon>Pseudomonadota</taxon>
        <taxon>Gammaproteobacteria</taxon>
        <taxon>Oceanospirillales</taxon>
        <taxon>Oceanospirillaceae</taxon>
        <taxon>Litoribacillus</taxon>
    </lineage>
</organism>
<dbReference type="PANTHER" id="PTHR42044:SF2">
    <property type="entry name" value="DUF676 DOMAIN-CONTAINING PROTEIN"/>
    <property type="match status" value="1"/>
</dbReference>
<protein>
    <submittedName>
        <fullName evidence="1">Uncharacterized protein</fullName>
    </submittedName>
</protein>
<sequence length="436" mass="49124">MSDDVAVQNTEKAELDPKIQEIMGSIDLELNLVNPPPPNDYEVLFKVALEALNFFPPLYFQSIFGRVGEIIPPYRTESEYTILNPWRPVRAANYLVDITVPAFSHAPGPWARTLLPPVIQNTFWRPSNYFQQPDPFDSVTSFANERWFFLNGICTNEAVAKLNTDLISELFQRPITCIHNATDSAILDLVQCAVGKSFKTDPDLDDAQSMTEPAIKAAVAILEALKDPQLDKVVLLCHSEGTIITANVLKAFQRSLETIHLLLDDLSARPKLKLELIDQLVIDIIFSEELHGLDRKSLDSYLVNTLKKLEVYTFANCADKMTYVSYTVDEQGNEVGLPYIENFANEFDLVARLGVLSPLKATNPDIIKIDGDVYEKTGLDAWGHLLNQHYLFGMQAFLEGKSGNPYQNVDQKEGEIPPTPRLYQYYDGKRIGPYCK</sequence>
<name>A0ABP7MBK7_9GAMM</name>
<dbReference type="RefSeq" id="WP_344796666.1">
    <property type="nucleotide sequence ID" value="NZ_BAABBN010000004.1"/>
</dbReference>